<dbReference type="AlphaFoldDB" id="Q7XZ43"/>
<evidence type="ECO:0000259" key="2">
    <source>
        <dbReference type="PROSITE" id="PS50234"/>
    </source>
</evidence>
<feature type="signal peptide" evidence="1">
    <location>
        <begin position="1"/>
        <end position="20"/>
    </location>
</feature>
<dbReference type="SUPFAM" id="SSF53300">
    <property type="entry name" value="vWA-like"/>
    <property type="match status" value="1"/>
</dbReference>
<evidence type="ECO:0000313" key="3">
    <source>
        <dbReference type="EMBL" id="AAM93981.1"/>
    </source>
</evidence>
<proteinExistence type="evidence at transcript level"/>
<sequence length="194" mass="20105">MKFLLSLLAVFSFAFSPSWAMDLICPPAKICYAIDESESISGTEFAQLNAALVEITNTFSTAAPGSSFAAVDFSGLQNGGGVGEVVSPLTSDVTTFLAALAANPKRGGFTSSGTGLNLCDQELDGQAQPKVILLITDGVDNRNPIGVDVEAAIKANGNTVAVVGIGDNLNDDDLRDTISSSPDLYTFVDDFSAL</sequence>
<accession>Q7XZ43</accession>
<dbReference type="Gene3D" id="3.40.50.410">
    <property type="entry name" value="von Willebrand factor, type A domain"/>
    <property type="match status" value="1"/>
</dbReference>
<feature type="non-terminal residue" evidence="3">
    <location>
        <position position="194"/>
    </location>
</feature>
<dbReference type="InterPro" id="IPR036465">
    <property type="entry name" value="vWFA_dom_sf"/>
</dbReference>
<name>Q7XZ43_GRIJA</name>
<dbReference type="Pfam" id="PF00092">
    <property type="entry name" value="VWA"/>
    <property type="match status" value="1"/>
</dbReference>
<keyword evidence="3" id="KW-0176">Collagen</keyword>
<dbReference type="EMBL" id="AY123109">
    <property type="protein sequence ID" value="AAM93981.1"/>
    <property type="molecule type" value="mRNA"/>
</dbReference>
<dbReference type="InterPro" id="IPR002035">
    <property type="entry name" value="VWF_A"/>
</dbReference>
<dbReference type="CDD" id="cd00198">
    <property type="entry name" value="vWFA"/>
    <property type="match status" value="1"/>
</dbReference>
<protein>
    <submittedName>
        <fullName evidence="3">Alpha 1 type VII collagen</fullName>
    </submittedName>
</protein>
<organism evidence="3">
    <name type="scientific">Griffithsia japonica</name>
    <name type="common">Red alga</name>
    <dbReference type="NCBI Taxonomy" id="83288"/>
    <lineage>
        <taxon>Eukaryota</taxon>
        <taxon>Rhodophyta</taxon>
        <taxon>Florideophyceae</taxon>
        <taxon>Rhodymeniophycidae</taxon>
        <taxon>Ceramiales</taxon>
        <taxon>Ceramiaceae</taxon>
        <taxon>Griffithsia</taxon>
    </lineage>
</organism>
<reference evidence="3" key="1">
    <citation type="submission" date="2002-06" db="EMBL/GenBank/DDBJ databases">
        <authorList>
            <person name="Liu C.L."/>
            <person name="Lee Y.K."/>
            <person name="Lee H.K."/>
        </authorList>
    </citation>
    <scope>NUCLEOTIDE SEQUENCE</scope>
</reference>
<evidence type="ECO:0000256" key="1">
    <source>
        <dbReference type="SAM" id="SignalP"/>
    </source>
</evidence>
<dbReference type="PROSITE" id="PS50234">
    <property type="entry name" value="VWFA"/>
    <property type="match status" value="1"/>
</dbReference>
<dbReference type="SMART" id="SM00327">
    <property type="entry name" value="VWA"/>
    <property type="match status" value="1"/>
</dbReference>
<keyword evidence="1" id="KW-0732">Signal</keyword>
<feature type="chain" id="PRO_5004294099" evidence="1">
    <location>
        <begin position="21"/>
        <end position="194"/>
    </location>
</feature>
<feature type="domain" description="VWFA" evidence="2">
    <location>
        <begin position="29"/>
        <end position="194"/>
    </location>
</feature>